<evidence type="ECO:0000313" key="3">
    <source>
        <dbReference type="Proteomes" id="UP000830671"/>
    </source>
</evidence>
<feature type="compositionally biased region" description="Basic and acidic residues" evidence="1">
    <location>
        <begin position="714"/>
        <end position="734"/>
    </location>
</feature>
<dbReference type="KEGG" id="clup:CLUP02_15129"/>
<evidence type="ECO:0000313" key="2">
    <source>
        <dbReference type="EMBL" id="UQC89598.1"/>
    </source>
</evidence>
<keyword evidence="3" id="KW-1185">Reference proteome</keyword>
<feature type="compositionally biased region" description="Polar residues" evidence="1">
    <location>
        <begin position="741"/>
        <end position="759"/>
    </location>
</feature>
<organism evidence="2 3">
    <name type="scientific">Colletotrichum lupini</name>
    <dbReference type="NCBI Taxonomy" id="145971"/>
    <lineage>
        <taxon>Eukaryota</taxon>
        <taxon>Fungi</taxon>
        <taxon>Dikarya</taxon>
        <taxon>Ascomycota</taxon>
        <taxon>Pezizomycotina</taxon>
        <taxon>Sordariomycetes</taxon>
        <taxon>Hypocreomycetidae</taxon>
        <taxon>Glomerellales</taxon>
        <taxon>Glomerellaceae</taxon>
        <taxon>Colletotrichum</taxon>
        <taxon>Colletotrichum acutatum species complex</taxon>
    </lineage>
</organism>
<feature type="compositionally biased region" description="Low complexity" evidence="1">
    <location>
        <begin position="624"/>
        <end position="638"/>
    </location>
</feature>
<feature type="region of interest" description="Disordered" evidence="1">
    <location>
        <begin position="617"/>
        <end position="645"/>
    </location>
</feature>
<protein>
    <submittedName>
        <fullName evidence="2">Uncharacterized protein</fullName>
    </submittedName>
</protein>
<sequence length="759" mass="84183">MDMMIVGDGGPRKKRDRTSYLAFRHQFRHSPDQGPEERLYGGAWTLYWDSILGTPDLAWKRKPISLIAISVRVLQAQLSSSAVDITPKLHDNSCRQGYGHLEPGLFWVHQRRKRGCYPVTLCLEESSKARWKQFHAAATTCPARHTSAQREIADNGKLCFRKWIEGRGIPASGPKSPGSGHDTAGTIALVYSGLANTSSLNTGSSRRHEKINAPVSQVETPGRCCPHLFRGTSRHQPTIFVHYGDSCPANWGRPRFWAQQWKAAALTGERGQEEEDEGLCSMPRALACNSRQRTPSFSASLKLCVDLQPLDLVRWTINNGSGKLASSTLLTITYPLLQDAEQTKTPMKHWERKAIEVMNCGSHPERQLNSLVLLQQPQRGFCEQGQRNDGQRPGFLNPCQRRKKDFFHSSQPRLLHLSARVYNFTDTTDASGDGPTLRPGLWIFVVYVHTYPAHAGPVRWFVSIAHLSLLIKDSKVHYNKHVSPPILPVYSPGADVSVEWANPGCGNACRDATQPSLLRSKMHRQVTRRAQVGLALHRLSRFVWVSVRLTTSTPLKRGSLNQPLARNKGDLEPYTGRLSKQAAAVLRVALFRRHGTYPIDATLVYSHRRNHVSADRAVRPLRGASPQSHTAAASTSTRSGREAPSQCAAAAAAGNRNGNGFFPFEQPKADDAGATGVDIRREGHSAALVLLSFIHRLTKADDEVVLSARPCYSDPRRSDAGSLGRDKLRVRQEAYPRPTSVCPTIGSQGKLQRNIQDDP</sequence>
<feature type="region of interest" description="Disordered" evidence="1">
    <location>
        <begin position="711"/>
        <end position="759"/>
    </location>
</feature>
<dbReference type="EMBL" id="CP019480">
    <property type="protein sequence ID" value="UQC89598.1"/>
    <property type="molecule type" value="Genomic_DNA"/>
</dbReference>
<dbReference type="GeneID" id="73349063"/>
<accession>A0A9Q8T644</accession>
<dbReference type="RefSeq" id="XP_049151199.1">
    <property type="nucleotide sequence ID" value="XM_049294053.1"/>
</dbReference>
<dbReference type="AlphaFoldDB" id="A0A9Q8T644"/>
<evidence type="ECO:0000256" key="1">
    <source>
        <dbReference type="SAM" id="MobiDB-lite"/>
    </source>
</evidence>
<proteinExistence type="predicted"/>
<gene>
    <name evidence="2" type="ORF">CLUP02_15129</name>
</gene>
<reference evidence="2" key="1">
    <citation type="journal article" date="2021" name="Mol. Plant Microbe Interact.">
        <title>Complete Genome Sequence of the Plant-Pathogenic Fungus Colletotrichum lupini.</title>
        <authorList>
            <person name="Baroncelli R."/>
            <person name="Pensec F."/>
            <person name="Da Lio D."/>
            <person name="Boufleur T."/>
            <person name="Vicente I."/>
            <person name="Sarrocco S."/>
            <person name="Picot A."/>
            <person name="Baraldi E."/>
            <person name="Sukno S."/>
            <person name="Thon M."/>
            <person name="Le Floch G."/>
        </authorList>
    </citation>
    <scope>NUCLEOTIDE SEQUENCE</scope>
    <source>
        <strain evidence="2">IMI 504893</strain>
    </source>
</reference>
<name>A0A9Q8T644_9PEZI</name>
<dbReference type="Proteomes" id="UP000830671">
    <property type="component" value="Chromosome 8"/>
</dbReference>